<keyword evidence="4" id="KW-0175">Coiled coil</keyword>
<dbReference type="PANTHER" id="PTHR22904">
    <property type="entry name" value="TPR REPEAT CONTAINING PROTEIN"/>
    <property type="match status" value="1"/>
</dbReference>
<evidence type="ECO:0000256" key="4">
    <source>
        <dbReference type="SAM" id="Coils"/>
    </source>
</evidence>
<sequence length="410" mass="47145">MEAAERAEEAGREKEAGNDAYRKLCLKTAVHHYTRGALLDPSDISFLTNRAAAFLLMGKYRDCVRDFDEAVERGRELRADNKLIARALSRKAEAMLKLAGCAEDYAPAIRALQQSLAEHYSEETLAKLVEAESARKELEEQERLDQEAADHHRERGNEFFKQKKYHEAAMHYTQAMKLNPKDPRVFSNRAQCHINLGALPQGLEDAEKCVELDPTFLKGYVRKAKVQFLMENYEIALATYIEGLRCDPNNLEVLDGLRRCAACIKRANGGDIELEDLKEMLSFQGTVGSEGGMRFRNAMEQAAIFKKEASDERLRRIESERMARTMEEYLSGVQRELEGLKKQQEEVTEKLRKANQDNEHLQCQLSESRRQNDWLLSEHDHLLHERNRAVREVEELRQKKRPGFGYIDAL</sequence>
<dbReference type="FunFam" id="1.25.40.10:FF:000010">
    <property type="entry name" value="Stress-induced phosphoprotein 1"/>
    <property type="match status" value="1"/>
</dbReference>
<dbReference type="InterPro" id="IPR019734">
    <property type="entry name" value="TPR_rpt"/>
</dbReference>
<proteinExistence type="predicted"/>
<dbReference type="Pfam" id="PF13414">
    <property type="entry name" value="TPR_11"/>
    <property type="match status" value="1"/>
</dbReference>
<dbReference type="PROSITE" id="PS50005">
    <property type="entry name" value="TPR"/>
    <property type="match status" value="1"/>
</dbReference>
<keyword evidence="2 3" id="KW-0802">TPR repeat</keyword>
<organism evidence="5">
    <name type="scientific">Arundo donax</name>
    <name type="common">Giant reed</name>
    <name type="synonym">Donax arundinaceus</name>
    <dbReference type="NCBI Taxonomy" id="35708"/>
    <lineage>
        <taxon>Eukaryota</taxon>
        <taxon>Viridiplantae</taxon>
        <taxon>Streptophyta</taxon>
        <taxon>Embryophyta</taxon>
        <taxon>Tracheophyta</taxon>
        <taxon>Spermatophyta</taxon>
        <taxon>Magnoliopsida</taxon>
        <taxon>Liliopsida</taxon>
        <taxon>Poales</taxon>
        <taxon>Poaceae</taxon>
        <taxon>PACMAD clade</taxon>
        <taxon>Arundinoideae</taxon>
        <taxon>Arundineae</taxon>
        <taxon>Arundo</taxon>
    </lineage>
</organism>
<evidence type="ECO:0000256" key="2">
    <source>
        <dbReference type="ARBA" id="ARBA00022803"/>
    </source>
</evidence>
<dbReference type="EMBL" id="GBRH01280912">
    <property type="protein sequence ID" value="JAD16983.1"/>
    <property type="molecule type" value="Transcribed_RNA"/>
</dbReference>
<reference evidence="5" key="1">
    <citation type="submission" date="2014-09" db="EMBL/GenBank/DDBJ databases">
        <authorList>
            <person name="Magalhaes I.L.F."/>
            <person name="Oliveira U."/>
            <person name="Santos F.R."/>
            <person name="Vidigal T.H.D.A."/>
            <person name="Brescovit A.D."/>
            <person name="Santos A.J."/>
        </authorList>
    </citation>
    <scope>NUCLEOTIDE SEQUENCE</scope>
    <source>
        <tissue evidence="5">Shoot tissue taken approximately 20 cm above the soil surface</tissue>
    </source>
</reference>
<dbReference type="PANTHER" id="PTHR22904:SF523">
    <property type="entry name" value="STRESS-INDUCED-PHOSPHOPROTEIN 1"/>
    <property type="match status" value="1"/>
</dbReference>
<dbReference type="SUPFAM" id="SSF48452">
    <property type="entry name" value="TPR-like"/>
    <property type="match status" value="2"/>
</dbReference>
<keyword evidence="1" id="KW-0677">Repeat</keyword>
<feature type="repeat" description="TPR" evidence="3">
    <location>
        <begin position="149"/>
        <end position="182"/>
    </location>
</feature>
<feature type="coiled-coil region" evidence="4">
    <location>
        <begin position="121"/>
        <end position="154"/>
    </location>
</feature>
<dbReference type="GO" id="GO:0051879">
    <property type="term" value="F:Hsp90 protein binding"/>
    <property type="evidence" value="ECO:0007669"/>
    <property type="project" value="TreeGrafter"/>
</dbReference>
<feature type="coiled-coil region" evidence="4">
    <location>
        <begin position="323"/>
        <end position="399"/>
    </location>
</feature>
<evidence type="ECO:0000313" key="5">
    <source>
        <dbReference type="EMBL" id="JAD16983.1"/>
    </source>
</evidence>
<evidence type="ECO:0000256" key="3">
    <source>
        <dbReference type="PROSITE-ProRule" id="PRU00339"/>
    </source>
</evidence>
<evidence type="ECO:0000256" key="1">
    <source>
        <dbReference type="ARBA" id="ARBA00022737"/>
    </source>
</evidence>
<dbReference type="AlphaFoldDB" id="A0A0A8XW52"/>
<dbReference type="InterPro" id="IPR011990">
    <property type="entry name" value="TPR-like_helical_dom_sf"/>
</dbReference>
<dbReference type="Gene3D" id="1.25.40.10">
    <property type="entry name" value="Tetratricopeptide repeat domain"/>
    <property type="match status" value="2"/>
</dbReference>
<name>A0A0A8XW52_ARUDO</name>
<protein>
    <submittedName>
        <fullName evidence="5">Uncharacterized protein</fullName>
    </submittedName>
</protein>
<reference evidence="5" key="2">
    <citation type="journal article" date="2015" name="Data Brief">
        <title>Shoot transcriptome of the giant reed, Arundo donax.</title>
        <authorList>
            <person name="Barrero R.A."/>
            <person name="Guerrero F.D."/>
            <person name="Moolhuijzen P."/>
            <person name="Goolsby J.A."/>
            <person name="Tidwell J."/>
            <person name="Bellgard S.E."/>
            <person name="Bellgard M.I."/>
        </authorList>
    </citation>
    <scope>NUCLEOTIDE SEQUENCE</scope>
    <source>
        <tissue evidence="5">Shoot tissue taken approximately 20 cm above the soil surface</tissue>
    </source>
</reference>
<accession>A0A0A8XW52</accession>
<dbReference type="SMART" id="SM00028">
    <property type="entry name" value="TPR"/>
    <property type="match status" value="4"/>
</dbReference>